<protein>
    <recommendedName>
        <fullName evidence="3">Telomere capping, CST complex subunit-domain-containing protein</fullName>
    </recommendedName>
</protein>
<dbReference type="GO" id="GO:0043047">
    <property type="term" value="F:single-stranded telomeric DNA binding"/>
    <property type="evidence" value="ECO:0007669"/>
    <property type="project" value="InterPro"/>
</dbReference>
<dbReference type="Gene3D" id="2.40.50.140">
    <property type="entry name" value="Nucleic acid-binding proteins"/>
    <property type="match status" value="1"/>
</dbReference>
<dbReference type="GO" id="GO:1990879">
    <property type="term" value="C:CST complex"/>
    <property type="evidence" value="ECO:0007669"/>
    <property type="project" value="InterPro"/>
</dbReference>
<evidence type="ECO:0008006" key="3">
    <source>
        <dbReference type="Google" id="ProtNLM"/>
    </source>
</evidence>
<gene>
    <name evidence="1" type="ORF">K452DRAFT_277107</name>
</gene>
<proteinExistence type="predicted"/>
<dbReference type="AlphaFoldDB" id="A0A6A6B6I2"/>
<accession>A0A6A6B6I2</accession>
<dbReference type="OrthoDB" id="5275361at2759"/>
<dbReference type="Pfam" id="PF12658">
    <property type="entry name" value="Ten1"/>
    <property type="match status" value="1"/>
</dbReference>
<sequence>MADTNPYGAPPSRLVLLSDLPHHPIGAKVRFLGWQVLTTHHSHNHSLTPLPNSVETYAVASATLTLTHAYPPPTTVFAHVDITLVLQSVHNRDLQTGAWVNVIGYVAVPRSCDNGSTTAHIQALTLWNAGENLQLAAYEQAVEARKALDGGG</sequence>
<reference evidence="1" key="1">
    <citation type="journal article" date="2020" name="Stud. Mycol.">
        <title>101 Dothideomycetes genomes: a test case for predicting lifestyles and emergence of pathogens.</title>
        <authorList>
            <person name="Haridas S."/>
            <person name="Albert R."/>
            <person name="Binder M."/>
            <person name="Bloem J."/>
            <person name="Labutti K."/>
            <person name="Salamov A."/>
            <person name="Andreopoulos B."/>
            <person name="Baker S."/>
            <person name="Barry K."/>
            <person name="Bills G."/>
            <person name="Bluhm B."/>
            <person name="Cannon C."/>
            <person name="Castanera R."/>
            <person name="Culley D."/>
            <person name="Daum C."/>
            <person name="Ezra D."/>
            <person name="Gonzalez J."/>
            <person name="Henrissat B."/>
            <person name="Kuo A."/>
            <person name="Liang C."/>
            <person name="Lipzen A."/>
            <person name="Lutzoni F."/>
            <person name="Magnuson J."/>
            <person name="Mondo S."/>
            <person name="Nolan M."/>
            <person name="Ohm R."/>
            <person name="Pangilinan J."/>
            <person name="Park H.-J."/>
            <person name="Ramirez L."/>
            <person name="Alfaro M."/>
            <person name="Sun H."/>
            <person name="Tritt A."/>
            <person name="Yoshinaga Y."/>
            <person name="Zwiers L.-H."/>
            <person name="Turgeon B."/>
            <person name="Goodwin S."/>
            <person name="Spatafora J."/>
            <person name="Crous P."/>
            <person name="Grigoriev I."/>
        </authorList>
    </citation>
    <scope>NUCLEOTIDE SEQUENCE</scope>
    <source>
        <strain evidence="1">CBS 121167</strain>
    </source>
</reference>
<keyword evidence="2" id="KW-1185">Reference proteome</keyword>
<dbReference type="RefSeq" id="XP_033394300.1">
    <property type="nucleotide sequence ID" value="XM_033539309.1"/>
</dbReference>
<dbReference type="GO" id="GO:0016233">
    <property type="term" value="P:telomere capping"/>
    <property type="evidence" value="ECO:0007669"/>
    <property type="project" value="InterPro"/>
</dbReference>
<name>A0A6A6B6I2_9PEZI</name>
<dbReference type="InterPro" id="IPR024222">
    <property type="entry name" value="Ten1_fungal"/>
</dbReference>
<evidence type="ECO:0000313" key="2">
    <source>
        <dbReference type="Proteomes" id="UP000799438"/>
    </source>
</evidence>
<dbReference type="Proteomes" id="UP000799438">
    <property type="component" value="Unassembled WGS sequence"/>
</dbReference>
<organism evidence="1 2">
    <name type="scientific">Aplosporella prunicola CBS 121167</name>
    <dbReference type="NCBI Taxonomy" id="1176127"/>
    <lineage>
        <taxon>Eukaryota</taxon>
        <taxon>Fungi</taxon>
        <taxon>Dikarya</taxon>
        <taxon>Ascomycota</taxon>
        <taxon>Pezizomycotina</taxon>
        <taxon>Dothideomycetes</taxon>
        <taxon>Dothideomycetes incertae sedis</taxon>
        <taxon>Botryosphaeriales</taxon>
        <taxon>Aplosporellaceae</taxon>
        <taxon>Aplosporella</taxon>
    </lineage>
</organism>
<dbReference type="GeneID" id="54296805"/>
<dbReference type="InterPro" id="IPR012340">
    <property type="entry name" value="NA-bd_OB-fold"/>
</dbReference>
<dbReference type="EMBL" id="ML995496">
    <property type="protein sequence ID" value="KAF2138587.1"/>
    <property type="molecule type" value="Genomic_DNA"/>
</dbReference>
<evidence type="ECO:0000313" key="1">
    <source>
        <dbReference type="EMBL" id="KAF2138587.1"/>
    </source>
</evidence>